<comment type="subcellular location">
    <subcellularLocation>
        <location evidence="1">Cytoplasm</location>
        <location evidence="1">Cytoskeleton</location>
        <location evidence="1">Spindle</location>
    </subcellularLocation>
</comment>
<reference evidence="8" key="1">
    <citation type="journal article" date="2011" name="Science">
        <title>The plant cell wall-decomposing machinery underlies the functional diversity of forest fungi.</title>
        <authorList>
            <person name="Eastwood D.C."/>
            <person name="Floudas D."/>
            <person name="Binder M."/>
            <person name="Majcherczyk A."/>
            <person name="Schneider P."/>
            <person name="Aerts A."/>
            <person name="Asiegbu F.O."/>
            <person name="Baker S.E."/>
            <person name="Barry K."/>
            <person name="Bendiksby M."/>
            <person name="Blumentritt M."/>
            <person name="Coutinho P.M."/>
            <person name="Cullen D."/>
            <person name="de Vries R.P."/>
            <person name="Gathman A."/>
            <person name="Goodell B."/>
            <person name="Henrissat B."/>
            <person name="Ihrmark K."/>
            <person name="Kauserud H."/>
            <person name="Kohler A."/>
            <person name="LaButti K."/>
            <person name="Lapidus A."/>
            <person name="Lavin J.L."/>
            <person name="Lee Y.-H."/>
            <person name="Lindquist E."/>
            <person name="Lilly W."/>
            <person name="Lucas S."/>
            <person name="Morin E."/>
            <person name="Murat C."/>
            <person name="Oguiza J.A."/>
            <person name="Park J."/>
            <person name="Pisabarro A.G."/>
            <person name="Riley R."/>
            <person name="Rosling A."/>
            <person name="Salamov A."/>
            <person name="Schmidt O."/>
            <person name="Schmutz J."/>
            <person name="Skrede I."/>
            <person name="Stenlid J."/>
            <person name="Wiebenga A."/>
            <person name="Xie X."/>
            <person name="Kuees U."/>
            <person name="Hibbett D.S."/>
            <person name="Hoffmeister D."/>
            <person name="Hoegberg N."/>
            <person name="Martin F."/>
            <person name="Grigoriev I.V."/>
            <person name="Watkinson S.C."/>
        </authorList>
    </citation>
    <scope>NUCLEOTIDE SEQUENCE [LARGE SCALE GENOMIC DNA]</scope>
    <source>
        <strain evidence="8">strain S7.3</strain>
    </source>
</reference>
<keyword evidence="4" id="KW-0493">Microtubule</keyword>
<dbReference type="AlphaFoldDB" id="F8PVR8"/>
<keyword evidence="8" id="KW-1185">Reference proteome</keyword>
<evidence type="ECO:0000259" key="6">
    <source>
        <dbReference type="Pfam" id="PF12348"/>
    </source>
</evidence>
<accession>F8PVR8</accession>
<dbReference type="InterPro" id="IPR011989">
    <property type="entry name" value="ARM-like"/>
</dbReference>
<keyword evidence="5" id="KW-0498">Mitosis</keyword>
<dbReference type="GO" id="GO:0008017">
    <property type="term" value="F:microtubule binding"/>
    <property type="evidence" value="ECO:0007669"/>
    <property type="project" value="TreeGrafter"/>
</dbReference>
<sequence>FPPELIAGLRSLSRPLTNSMNSERTRLSGTAIELIGAVATGLGSSFEPLLPLFLPTLLNLCTRANKVFTTRARSCILITIESTQLPSILPYLAESLGSKSVSLRLAAAESVLGCLNCFNPPDLEKESRARLVEEVIRATAKDASADVRKISKKVFEAYKTLMPSRVD</sequence>
<dbReference type="Pfam" id="PF12348">
    <property type="entry name" value="CLASP_N"/>
    <property type="match status" value="1"/>
</dbReference>
<dbReference type="InterPro" id="IPR024395">
    <property type="entry name" value="CLASP_N_dom"/>
</dbReference>
<dbReference type="OrthoDB" id="46159at2759"/>
<dbReference type="PANTHER" id="PTHR21567">
    <property type="entry name" value="CLASP"/>
    <property type="match status" value="1"/>
</dbReference>
<evidence type="ECO:0000313" key="8">
    <source>
        <dbReference type="Proteomes" id="UP000008063"/>
    </source>
</evidence>
<dbReference type="GO" id="GO:1990023">
    <property type="term" value="C:mitotic spindle midzone"/>
    <property type="evidence" value="ECO:0007669"/>
    <property type="project" value="TreeGrafter"/>
</dbReference>
<evidence type="ECO:0000256" key="2">
    <source>
        <dbReference type="ARBA" id="ARBA00009549"/>
    </source>
</evidence>
<proteinExistence type="inferred from homology"/>
<organism evidence="8">
    <name type="scientific">Serpula lacrymans var. lacrymans (strain S7.3)</name>
    <name type="common">Dry rot fungus</name>
    <dbReference type="NCBI Taxonomy" id="936435"/>
    <lineage>
        <taxon>Eukaryota</taxon>
        <taxon>Fungi</taxon>
        <taxon>Dikarya</taxon>
        <taxon>Basidiomycota</taxon>
        <taxon>Agaricomycotina</taxon>
        <taxon>Agaricomycetes</taxon>
        <taxon>Agaricomycetidae</taxon>
        <taxon>Boletales</taxon>
        <taxon>Coniophorineae</taxon>
        <taxon>Serpulaceae</taxon>
        <taxon>Serpula</taxon>
    </lineage>
</organism>
<dbReference type="InterPro" id="IPR016024">
    <property type="entry name" value="ARM-type_fold"/>
</dbReference>
<dbReference type="Proteomes" id="UP000008063">
    <property type="component" value="Unassembled WGS sequence"/>
</dbReference>
<dbReference type="InParanoid" id="F8PVR8"/>
<dbReference type="HOGENOM" id="CLU_110329_0_0_1"/>
<comment type="similarity">
    <text evidence="2">Belongs to the CLASP family.</text>
</comment>
<feature type="domain" description="CLASP N-terminal" evidence="6">
    <location>
        <begin position="1"/>
        <end position="165"/>
    </location>
</feature>
<feature type="non-terminal residue" evidence="7">
    <location>
        <position position="167"/>
    </location>
</feature>
<evidence type="ECO:0000256" key="4">
    <source>
        <dbReference type="ARBA" id="ARBA00022701"/>
    </source>
</evidence>
<name>F8PVR8_SERL3</name>
<dbReference type="GO" id="GO:0005881">
    <property type="term" value="C:cytoplasmic microtubule"/>
    <property type="evidence" value="ECO:0007669"/>
    <property type="project" value="TreeGrafter"/>
</dbReference>
<dbReference type="SUPFAM" id="SSF48371">
    <property type="entry name" value="ARM repeat"/>
    <property type="match status" value="1"/>
</dbReference>
<dbReference type="GO" id="GO:0005815">
    <property type="term" value="C:microtubule organizing center"/>
    <property type="evidence" value="ECO:0007669"/>
    <property type="project" value="TreeGrafter"/>
</dbReference>
<keyword evidence="5" id="KW-0131">Cell cycle</keyword>
<dbReference type="PANTHER" id="PTHR21567:SF60">
    <property type="entry name" value="CLASP N-TERMINAL DOMAIN-CONTAINING PROTEIN"/>
    <property type="match status" value="1"/>
</dbReference>
<protein>
    <recommendedName>
        <fullName evidence="6">CLASP N-terminal domain-containing protein</fullName>
    </recommendedName>
</protein>
<evidence type="ECO:0000313" key="7">
    <source>
        <dbReference type="EMBL" id="EGO00202.1"/>
    </source>
</evidence>
<dbReference type="OMA" id="CSRPNKV"/>
<dbReference type="GO" id="GO:0090307">
    <property type="term" value="P:mitotic spindle assembly"/>
    <property type="evidence" value="ECO:0007669"/>
    <property type="project" value="TreeGrafter"/>
</dbReference>
<dbReference type="GO" id="GO:0051301">
    <property type="term" value="P:cell division"/>
    <property type="evidence" value="ECO:0007669"/>
    <property type="project" value="UniProtKB-KW"/>
</dbReference>
<dbReference type="Gene3D" id="1.25.10.10">
    <property type="entry name" value="Leucine-rich Repeat Variant"/>
    <property type="match status" value="1"/>
</dbReference>
<dbReference type="GO" id="GO:0005876">
    <property type="term" value="C:spindle microtubule"/>
    <property type="evidence" value="ECO:0007669"/>
    <property type="project" value="TreeGrafter"/>
</dbReference>
<dbReference type="EMBL" id="GL945479">
    <property type="protein sequence ID" value="EGO00202.1"/>
    <property type="molecule type" value="Genomic_DNA"/>
</dbReference>
<evidence type="ECO:0000256" key="5">
    <source>
        <dbReference type="ARBA" id="ARBA00022776"/>
    </source>
</evidence>
<evidence type="ECO:0000256" key="1">
    <source>
        <dbReference type="ARBA" id="ARBA00004186"/>
    </source>
</evidence>
<evidence type="ECO:0000256" key="3">
    <source>
        <dbReference type="ARBA" id="ARBA00022618"/>
    </source>
</evidence>
<gene>
    <name evidence="7" type="ORF">SERLA73DRAFT_26207</name>
</gene>
<dbReference type="STRING" id="936435.F8PVR8"/>
<feature type="non-terminal residue" evidence="7">
    <location>
        <position position="1"/>
    </location>
</feature>
<keyword evidence="3" id="KW-0132">Cell division</keyword>